<gene>
    <name evidence="12" type="ORF">GCM10023340_41460</name>
</gene>
<dbReference type="InterPro" id="IPR012999">
    <property type="entry name" value="Pyr_OxRdtase_I_AS"/>
</dbReference>
<dbReference type="Pfam" id="PF02852">
    <property type="entry name" value="Pyr_redox_dim"/>
    <property type="match status" value="1"/>
</dbReference>
<dbReference type="PRINTS" id="PR00411">
    <property type="entry name" value="PNDRDTASEI"/>
</dbReference>
<dbReference type="InterPro" id="IPR023753">
    <property type="entry name" value="FAD/NAD-binding_dom"/>
</dbReference>
<evidence type="ECO:0000256" key="2">
    <source>
        <dbReference type="ARBA" id="ARBA00007532"/>
    </source>
</evidence>
<dbReference type="EMBL" id="BAABKG010000006">
    <property type="protein sequence ID" value="GAA5155646.1"/>
    <property type="molecule type" value="Genomic_DNA"/>
</dbReference>
<evidence type="ECO:0000256" key="1">
    <source>
        <dbReference type="ARBA" id="ARBA00001974"/>
    </source>
</evidence>
<evidence type="ECO:0000256" key="6">
    <source>
        <dbReference type="ARBA" id="ARBA00023002"/>
    </source>
</evidence>
<keyword evidence="7" id="KW-1015">Disulfide bond</keyword>
<evidence type="ECO:0000259" key="11">
    <source>
        <dbReference type="Pfam" id="PF07992"/>
    </source>
</evidence>
<keyword evidence="6 9" id="KW-0560">Oxidoreductase</keyword>
<protein>
    <submittedName>
        <fullName evidence="12">Mycothione reductase</fullName>
    </submittedName>
</protein>
<comment type="cofactor">
    <cofactor evidence="1">
        <name>FAD</name>
        <dbReference type="ChEBI" id="CHEBI:57692"/>
    </cofactor>
</comment>
<comment type="similarity">
    <text evidence="2 9">Belongs to the class-I pyridine nucleotide-disulfide oxidoreductase family.</text>
</comment>
<dbReference type="SUPFAM" id="SSF51905">
    <property type="entry name" value="FAD/NAD(P)-binding domain"/>
    <property type="match status" value="1"/>
</dbReference>
<sequence length="464" mass="49823">MTHYDLIVIGTGSGNTIVDERFASWRVAIVERGLYGGTCLNRGCIPSKMLVLPADAAQRAARAGHLDVHSSFDGVDWPALRDRVFGRTDHVAGQGHDYRHGQDGVDALDGTARFVGPRTLRVAPTDGGEEVEISADHVVIATGSRPVLPDVPGLAEAEPYTSDDVMRIDALPRRLGIVGGGYVGCELAHVFASFGVEVVQVESADSLLDNQDEDVARVFTDLASQRWDVRLEARLTKVVRDEGPDGEIHLHLEGSDPVTVDALLVAAGRRPNSDLLDLDGTGIEVDDQGLVVVDEHQRTTAEGVWALGDASSRQPLKHVANQDARVVQHNLLHPHDLMTSDHRFVPAAVFSSPQVGTVGLTEEQAREQGLDLAVVRHQYASTAYGWALNDDDAGFLCKLLADRSTGLLVGAHLVGPQAASLVQPLIQAMSFGQPVKGLARGQYWIHPAPTEVVENALIALEGEL</sequence>
<evidence type="ECO:0000256" key="9">
    <source>
        <dbReference type="RuleBase" id="RU003691"/>
    </source>
</evidence>
<evidence type="ECO:0000256" key="3">
    <source>
        <dbReference type="ARBA" id="ARBA00022630"/>
    </source>
</evidence>
<evidence type="ECO:0000313" key="13">
    <source>
        <dbReference type="Proteomes" id="UP001500221"/>
    </source>
</evidence>
<evidence type="ECO:0000259" key="10">
    <source>
        <dbReference type="Pfam" id="PF02852"/>
    </source>
</evidence>
<organism evidence="12 13">
    <name type="scientific">Nocardioides marinquilinus</name>
    <dbReference type="NCBI Taxonomy" id="1210400"/>
    <lineage>
        <taxon>Bacteria</taxon>
        <taxon>Bacillati</taxon>
        <taxon>Actinomycetota</taxon>
        <taxon>Actinomycetes</taxon>
        <taxon>Propionibacteriales</taxon>
        <taxon>Nocardioidaceae</taxon>
        <taxon>Nocardioides</taxon>
    </lineage>
</organism>
<evidence type="ECO:0000256" key="5">
    <source>
        <dbReference type="ARBA" id="ARBA00022857"/>
    </source>
</evidence>
<keyword evidence="5" id="KW-0521">NADP</keyword>
<dbReference type="Gene3D" id="3.30.390.30">
    <property type="match status" value="1"/>
</dbReference>
<dbReference type="SUPFAM" id="SSF55424">
    <property type="entry name" value="FAD/NAD-linked reductases, dimerisation (C-terminal) domain"/>
    <property type="match status" value="1"/>
</dbReference>
<evidence type="ECO:0000313" key="12">
    <source>
        <dbReference type="EMBL" id="GAA5155646.1"/>
    </source>
</evidence>
<dbReference type="PIRSF" id="PIRSF000350">
    <property type="entry name" value="Mercury_reductase_MerA"/>
    <property type="match status" value="1"/>
</dbReference>
<keyword evidence="3 9" id="KW-0285">Flavoprotein</keyword>
<dbReference type="NCBIfam" id="NF005884">
    <property type="entry name" value="PRK07846.1"/>
    <property type="match status" value="1"/>
</dbReference>
<evidence type="ECO:0000256" key="7">
    <source>
        <dbReference type="ARBA" id="ARBA00023157"/>
    </source>
</evidence>
<keyword evidence="4 9" id="KW-0274">FAD</keyword>
<keyword evidence="13" id="KW-1185">Reference proteome</keyword>
<feature type="domain" description="FAD/NAD(P)-binding" evidence="11">
    <location>
        <begin position="4"/>
        <end position="322"/>
    </location>
</feature>
<dbReference type="PANTHER" id="PTHR43014:SF5">
    <property type="entry name" value="GLUTATHIONE REDUCTASE (NADPH)"/>
    <property type="match status" value="1"/>
</dbReference>
<name>A0ABP9Q226_9ACTN</name>
<dbReference type="InterPro" id="IPR004099">
    <property type="entry name" value="Pyr_nucl-diS_OxRdtase_dimer"/>
</dbReference>
<dbReference type="InterPro" id="IPR016156">
    <property type="entry name" value="FAD/NAD-linked_Rdtase_dimer_sf"/>
</dbReference>
<dbReference type="RefSeq" id="WP_345463415.1">
    <property type="nucleotide sequence ID" value="NZ_BAABKG010000006.1"/>
</dbReference>
<evidence type="ECO:0000256" key="4">
    <source>
        <dbReference type="ARBA" id="ARBA00022827"/>
    </source>
</evidence>
<proteinExistence type="inferred from homology"/>
<dbReference type="InterPro" id="IPR001100">
    <property type="entry name" value="Pyr_nuc-diS_OxRdtase"/>
</dbReference>
<dbReference type="Gene3D" id="3.50.50.60">
    <property type="entry name" value="FAD/NAD(P)-binding domain"/>
    <property type="match status" value="2"/>
</dbReference>
<accession>A0ABP9Q226</accession>
<dbReference type="Pfam" id="PF07992">
    <property type="entry name" value="Pyr_redox_2"/>
    <property type="match status" value="1"/>
</dbReference>
<reference evidence="13" key="1">
    <citation type="journal article" date="2019" name="Int. J. Syst. Evol. Microbiol.">
        <title>The Global Catalogue of Microorganisms (GCM) 10K type strain sequencing project: providing services to taxonomists for standard genome sequencing and annotation.</title>
        <authorList>
            <consortium name="The Broad Institute Genomics Platform"/>
            <consortium name="The Broad Institute Genome Sequencing Center for Infectious Disease"/>
            <person name="Wu L."/>
            <person name="Ma J."/>
        </authorList>
    </citation>
    <scope>NUCLEOTIDE SEQUENCE [LARGE SCALE GENOMIC DNA]</scope>
    <source>
        <strain evidence="13">JCM 18459</strain>
    </source>
</reference>
<keyword evidence="8 9" id="KW-0676">Redox-active center</keyword>
<feature type="domain" description="Pyridine nucleotide-disulphide oxidoreductase dimerisation" evidence="10">
    <location>
        <begin position="345"/>
        <end position="456"/>
    </location>
</feature>
<dbReference type="Proteomes" id="UP001500221">
    <property type="component" value="Unassembled WGS sequence"/>
</dbReference>
<evidence type="ECO:0000256" key="8">
    <source>
        <dbReference type="ARBA" id="ARBA00023284"/>
    </source>
</evidence>
<dbReference type="PANTHER" id="PTHR43014">
    <property type="entry name" value="MERCURIC REDUCTASE"/>
    <property type="match status" value="1"/>
</dbReference>
<comment type="caution">
    <text evidence="12">The sequence shown here is derived from an EMBL/GenBank/DDBJ whole genome shotgun (WGS) entry which is preliminary data.</text>
</comment>
<dbReference type="InterPro" id="IPR036188">
    <property type="entry name" value="FAD/NAD-bd_sf"/>
</dbReference>
<dbReference type="PROSITE" id="PS00076">
    <property type="entry name" value="PYRIDINE_REDOX_1"/>
    <property type="match status" value="1"/>
</dbReference>
<dbReference type="PRINTS" id="PR00368">
    <property type="entry name" value="FADPNR"/>
</dbReference>